<dbReference type="InterPro" id="IPR041147">
    <property type="entry name" value="GH38_C"/>
</dbReference>
<dbReference type="InterPro" id="IPR000602">
    <property type="entry name" value="Glyco_hydro_38_N"/>
</dbReference>
<dbReference type="SUPFAM" id="SSF88688">
    <property type="entry name" value="Families 57/38 glycoside transferase middle domain"/>
    <property type="match status" value="1"/>
</dbReference>
<dbReference type="InterPro" id="IPR027291">
    <property type="entry name" value="Glyco_hydro_38_N_sf"/>
</dbReference>
<evidence type="ECO:0000256" key="5">
    <source>
        <dbReference type="ARBA" id="ARBA00022801"/>
    </source>
</evidence>
<dbReference type="EMBL" id="SKBQ01000009">
    <property type="protein sequence ID" value="TPX06796.1"/>
    <property type="molecule type" value="Genomic_DNA"/>
</dbReference>
<dbReference type="InterPro" id="IPR011682">
    <property type="entry name" value="Glyco_hydro_38_C"/>
</dbReference>
<dbReference type="Proteomes" id="UP000319257">
    <property type="component" value="Unassembled WGS sequence"/>
</dbReference>
<evidence type="ECO:0000256" key="9">
    <source>
        <dbReference type="SAM" id="MobiDB-lite"/>
    </source>
</evidence>
<proteinExistence type="inferred from homology"/>
<dbReference type="InterPro" id="IPR012349">
    <property type="entry name" value="Split_barrel_FMN-bd"/>
</dbReference>
<dbReference type="Pfam" id="PF17677">
    <property type="entry name" value="Glyco_hydro38C2"/>
    <property type="match status" value="1"/>
</dbReference>
<evidence type="ECO:0000256" key="1">
    <source>
        <dbReference type="ARBA" id="ARBA00000365"/>
    </source>
</evidence>
<keyword evidence="4" id="KW-0479">Metal-binding</keyword>
<dbReference type="SUPFAM" id="SSF88713">
    <property type="entry name" value="Glycoside hydrolase/deacetylase"/>
    <property type="match status" value="1"/>
</dbReference>
<dbReference type="RefSeq" id="XP_030988507.1">
    <property type="nucleotide sequence ID" value="XM_031136466.1"/>
</dbReference>
<dbReference type="PANTHER" id="PTHR46017:SF1">
    <property type="entry name" value="ALPHA-MANNOSIDASE 2C1"/>
    <property type="match status" value="1"/>
</dbReference>
<dbReference type="Gene3D" id="2.30.110.10">
    <property type="entry name" value="Electron Transport, Fmn-binding Protein, Chain A"/>
    <property type="match status" value="1"/>
</dbReference>
<dbReference type="PANTHER" id="PTHR46017">
    <property type="entry name" value="ALPHA-MANNOSIDASE 2C1"/>
    <property type="match status" value="1"/>
</dbReference>
<gene>
    <name evidence="11" type="ORF">E0L32_002292</name>
</gene>
<dbReference type="InterPro" id="IPR011576">
    <property type="entry name" value="Pyridox_Oxase_N"/>
</dbReference>
<dbReference type="GO" id="GO:0006013">
    <property type="term" value="P:mannose metabolic process"/>
    <property type="evidence" value="ECO:0007669"/>
    <property type="project" value="InterPro"/>
</dbReference>
<evidence type="ECO:0000256" key="3">
    <source>
        <dbReference type="ARBA" id="ARBA00012752"/>
    </source>
</evidence>
<dbReference type="Pfam" id="PF07748">
    <property type="entry name" value="Glyco_hydro_38C"/>
    <property type="match status" value="1"/>
</dbReference>
<dbReference type="Gene3D" id="1.20.1270.50">
    <property type="entry name" value="Glycoside hydrolase family 38, central domain"/>
    <property type="match status" value="1"/>
</dbReference>
<dbReference type="InParanoid" id="A0A507AKF9"/>
<evidence type="ECO:0000256" key="6">
    <source>
        <dbReference type="ARBA" id="ARBA00023295"/>
    </source>
</evidence>
<dbReference type="InterPro" id="IPR019576">
    <property type="entry name" value="Pyridoxamine_oxidase_dimer_C"/>
</dbReference>
<dbReference type="InterPro" id="IPR011013">
    <property type="entry name" value="Gal_mutarotase_sf_dom"/>
</dbReference>
<dbReference type="Pfam" id="PF10590">
    <property type="entry name" value="PNP_phzG_C"/>
    <property type="match status" value="1"/>
</dbReference>
<dbReference type="Pfam" id="PF01243">
    <property type="entry name" value="PNPOx_N"/>
    <property type="match status" value="1"/>
</dbReference>
<dbReference type="GeneID" id="41969739"/>
<feature type="region of interest" description="Disordered" evidence="9">
    <location>
        <begin position="1"/>
        <end position="23"/>
    </location>
</feature>
<dbReference type="GO" id="GO:0030246">
    <property type="term" value="F:carbohydrate binding"/>
    <property type="evidence" value="ECO:0007669"/>
    <property type="project" value="InterPro"/>
</dbReference>
<feature type="domain" description="Glycoside hydrolase family 38 central" evidence="10">
    <location>
        <begin position="521"/>
        <end position="600"/>
    </location>
</feature>
<protein>
    <recommendedName>
        <fullName evidence="8">Alpha-mannosidase</fullName>
        <ecNumber evidence="3">3.2.1.24</ecNumber>
    </recommendedName>
</protein>
<comment type="caution">
    <text evidence="11">The sequence shown here is derived from an EMBL/GenBank/DDBJ whole genome shotgun (WGS) entry which is preliminary data.</text>
</comment>
<comment type="similarity">
    <text evidence="2">Belongs to the glycosyl hydrolase 38 family.</text>
</comment>
<dbReference type="AlphaFoldDB" id="A0A507AKF9"/>
<dbReference type="InterPro" id="IPR037094">
    <property type="entry name" value="Glyco_hydro_38_cen_sf"/>
</dbReference>
<comment type="function">
    <text evidence="7">Degrades free oligosaccharides in the vacuole.</text>
</comment>
<dbReference type="InterPro" id="IPR015341">
    <property type="entry name" value="Glyco_hydro_38_cen"/>
</dbReference>
<dbReference type="Gene3D" id="3.20.110.10">
    <property type="entry name" value="Glycoside hydrolase 38, N terminal domain"/>
    <property type="match status" value="1"/>
</dbReference>
<dbReference type="GO" id="GO:0009313">
    <property type="term" value="P:oligosaccharide catabolic process"/>
    <property type="evidence" value="ECO:0007669"/>
    <property type="project" value="TreeGrafter"/>
</dbReference>
<evidence type="ECO:0000313" key="11">
    <source>
        <dbReference type="EMBL" id="TPX06796.1"/>
    </source>
</evidence>
<evidence type="ECO:0000256" key="7">
    <source>
        <dbReference type="ARBA" id="ARBA00054985"/>
    </source>
</evidence>
<keyword evidence="5" id="KW-0378">Hydrolase</keyword>
<dbReference type="OrthoDB" id="10261055at2759"/>
<dbReference type="GO" id="GO:0004559">
    <property type="term" value="F:alpha-mannosidase activity"/>
    <property type="evidence" value="ECO:0007669"/>
    <property type="project" value="UniProtKB-EC"/>
</dbReference>
<dbReference type="EC" id="3.2.1.24" evidence="3"/>
<sequence length="1276" mass="142799">MCSHGTHTALHDSGPGLATTATPYPVRAPGPVGKKITSLYKKRLVNFFTPGQWEKVNLLAALNRGVYTGSPHVKLSVWDAPGTSRPTFSEATSASNSHRETQVGESFGPSWTTHWFRCALTLPEALCKKDAHVELHWDCSNEATVWTADGNPLQGLTGRGERVEWVVPASFKDGKEHVIYLEMACNGMFGNGPGRPIFKNNAGGDSIQPPDQNKYFQLSKAELVAVNYEARMLHVDFGIIHDAATELPEDSWEQHEALNVASRIIDTFRVGDDSSILACRKIAAEYLGDQINSAAVYESQLFHWLKKLYPYGWERVKAKVKSGQFHPIGGSWVEHDTNLPCGESLVRQFLYGQRFFEAEFGIRSTTSWLPDTFGFSCQIPQICRLAGMTRFMTQKPCFNSVNEFPHTTFNWVALDGSQVICHMPPCKTYTAEGNYLDITRSISNHKSLDQDNTALMAFGKGDGGGGPTWQHMERLRRLRGLADTMGVIPRVHAGATVDQFFDRLETKASSLVTWYGELYFELHRGVYTTQARTKLENRTSEILLHDIELLATIASIQDKDYKYPKKELDELWQGLMLCQFHDCLPGTAIEMCYDDSDKVYANVKQTGNSLLQRIFQSLGIESLKEVGTQNFDNVIALNTLPWPRKELIATSKTEAVIASGQGHALAVQSIKTSGDGVGLVAVKETTKGVFQLENDDLTVKIEHGCITSIYDRKARRETVCGKANQFVVFDDKPVYWQAWDVEVYHLETREELVNSTTKIHEDKGYRASVVVETRISEASSMKTVISLTAALDGQPSFVECSADVDWHETMKFLKVEFPVQVRNTEASYETQYGIIKRPTHYNTSWDMAKFEVCCHKFADLSEHNYGVSILNDSKYGFTTVGNVMRLSLLRSPKAPDGNADMGQHRIRWAIMPHQGSLGAQIVQTAFNFNNPMRLVAAPSGKSSILSQTPITLTGDDNLVLDWVKRGEDDEDVSQDNLPKRKGKNVIVRIYDALGGMGRGKIKAAYAVEKVFKTNILEDDLEEISVHDGAFEVTLHPFEVATYRLKVAYTRQKMSTGQDHDIRSELRNLKVLQGPFIEWDAAAFPPTPQEAFGTWLNEAVKAGVKEPHAMTLSTVDGQGLPDARVLILKNVDHRGWHFAIKADSPKGHQLASRGHAALTFYWPDQGRQVRIRGKAIQLPAEECERDFTERPVSSKVAALGSKQSQKLRNEAQLERSMDAAKETFDKDPDFVLTSWKVFAVDPSAVEFWQGASSRLHKRMQYTRTAAGGAWERNLLWP</sequence>
<name>A0A507AKF9_9PEZI</name>
<organism evidence="11 12">
    <name type="scientific">Thyridium curvatum</name>
    <dbReference type="NCBI Taxonomy" id="1093900"/>
    <lineage>
        <taxon>Eukaryota</taxon>
        <taxon>Fungi</taxon>
        <taxon>Dikarya</taxon>
        <taxon>Ascomycota</taxon>
        <taxon>Pezizomycotina</taxon>
        <taxon>Sordariomycetes</taxon>
        <taxon>Sordariomycetidae</taxon>
        <taxon>Thyridiales</taxon>
        <taxon>Thyridiaceae</taxon>
        <taxon>Thyridium</taxon>
    </lineage>
</organism>
<dbReference type="GO" id="GO:0000329">
    <property type="term" value="C:fungal-type vacuole membrane"/>
    <property type="evidence" value="ECO:0007669"/>
    <property type="project" value="TreeGrafter"/>
</dbReference>
<dbReference type="SUPFAM" id="SSF74650">
    <property type="entry name" value="Galactose mutarotase-like"/>
    <property type="match status" value="1"/>
</dbReference>
<dbReference type="Pfam" id="PF01074">
    <property type="entry name" value="Glyco_hydro_38N"/>
    <property type="match status" value="1"/>
</dbReference>
<comment type="catalytic activity">
    <reaction evidence="1">
        <text>Hydrolysis of terminal, non-reducing alpha-D-mannose residues in alpha-D-mannosides.</text>
        <dbReference type="EC" id="3.2.1.24"/>
    </reaction>
</comment>
<keyword evidence="6" id="KW-0326">Glycosidase</keyword>
<dbReference type="UniPathway" id="UPA01068">
    <property type="reaction ID" value="UER00304"/>
</dbReference>
<dbReference type="InterPro" id="IPR011330">
    <property type="entry name" value="Glyco_hydro/deAcase_b/a-brl"/>
</dbReference>
<dbReference type="InterPro" id="IPR054723">
    <property type="entry name" value="Ams1-like_N"/>
</dbReference>
<dbReference type="InterPro" id="IPR028995">
    <property type="entry name" value="Glyco_hydro_57/38_cen_sf"/>
</dbReference>
<evidence type="ECO:0000256" key="4">
    <source>
        <dbReference type="ARBA" id="ARBA00022723"/>
    </source>
</evidence>
<dbReference type="Pfam" id="PF09261">
    <property type="entry name" value="Alpha-mann_mid"/>
    <property type="match status" value="1"/>
</dbReference>
<dbReference type="Pfam" id="PF22907">
    <property type="entry name" value="Ams1-like_1st"/>
    <property type="match status" value="1"/>
</dbReference>
<dbReference type="FunCoup" id="A0A507AKF9">
    <property type="interactions" value="242"/>
</dbReference>
<dbReference type="SUPFAM" id="SSF50475">
    <property type="entry name" value="FMN-binding split barrel"/>
    <property type="match status" value="1"/>
</dbReference>
<keyword evidence="12" id="KW-1185">Reference proteome</keyword>
<dbReference type="GO" id="GO:0046872">
    <property type="term" value="F:metal ion binding"/>
    <property type="evidence" value="ECO:0007669"/>
    <property type="project" value="UniProtKB-KW"/>
</dbReference>
<dbReference type="SMART" id="SM00872">
    <property type="entry name" value="Alpha-mann_mid"/>
    <property type="match status" value="1"/>
</dbReference>
<dbReference type="NCBIfam" id="NF004231">
    <property type="entry name" value="PRK05679.1"/>
    <property type="match status" value="1"/>
</dbReference>
<dbReference type="STRING" id="1093900.A0A507AKF9"/>
<evidence type="ECO:0000313" key="12">
    <source>
        <dbReference type="Proteomes" id="UP000319257"/>
    </source>
</evidence>
<dbReference type="FunFam" id="1.20.1270.50:FF:000004">
    <property type="entry name" value="alpha-mannosidase 2C1 isoform X1"/>
    <property type="match status" value="1"/>
</dbReference>
<reference evidence="11 12" key="1">
    <citation type="submission" date="2019-06" db="EMBL/GenBank/DDBJ databases">
        <title>Draft genome sequence of the filamentous fungus Phialemoniopsis curvata isolated from diesel fuel.</title>
        <authorList>
            <person name="Varaljay V.A."/>
            <person name="Lyon W.J."/>
            <person name="Crouch A.L."/>
            <person name="Drake C.E."/>
            <person name="Hollomon J.M."/>
            <person name="Nadeau L.J."/>
            <person name="Nunn H.S."/>
            <person name="Stevenson B.S."/>
            <person name="Bojanowski C.L."/>
            <person name="Crookes-Goodson W.J."/>
        </authorList>
    </citation>
    <scope>NUCLEOTIDE SEQUENCE [LARGE SCALE GENOMIC DNA]</scope>
    <source>
        <strain evidence="11 12">D216</strain>
    </source>
</reference>
<evidence type="ECO:0000259" key="10">
    <source>
        <dbReference type="SMART" id="SM00872"/>
    </source>
</evidence>
<evidence type="ECO:0000256" key="8">
    <source>
        <dbReference type="ARBA" id="ARBA00071615"/>
    </source>
</evidence>
<evidence type="ECO:0000256" key="2">
    <source>
        <dbReference type="ARBA" id="ARBA00009792"/>
    </source>
</evidence>
<accession>A0A507AKF9</accession>
<dbReference type="FunFam" id="2.70.98.30:FF:000001">
    <property type="entry name" value="alpha-mannosidase 2C1 isoform X2"/>
    <property type="match status" value="1"/>
</dbReference>
<dbReference type="Gene3D" id="2.70.98.30">
    <property type="entry name" value="Golgi alpha-mannosidase II, domain 4"/>
    <property type="match status" value="1"/>
</dbReference>